<sequence length="102" mass="10139">MAGLCEGGNEPPGSLKANNTVGYLTTANLNSFGALTELAHPPTDQWNSGRLGQTSLSSSPSPSLAAVVAAASATAAASGIDLTLSWRQTGIGGFEHNSPGKG</sequence>
<name>A0ABQ8SN69_PERAM</name>
<proteinExistence type="predicted"/>
<reference evidence="1 2" key="1">
    <citation type="journal article" date="2022" name="Allergy">
        <title>Genome assembly and annotation of Periplaneta americana reveal a comprehensive cockroach allergen profile.</title>
        <authorList>
            <person name="Wang L."/>
            <person name="Xiong Q."/>
            <person name="Saelim N."/>
            <person name="Wang L."/>
            <person name="Nong W."/>
            <person name="Wan A.T."/>
            <person name="Shi M."/>
            <person name="Liu X."/>
            <person name="Cao Q."/>
            <person name="Hui J.H.L."/>
            <person name="Sookrung N."/>
            <person name="Leung T.F."/>
            <person name="Tungtrongchitr A."/>
            <person name="Tsui S.K.W."/>
        </authorList>
    </citation>
    <scope>NUCLEOTIDE SEQUENCE [LARGE SCALE GENOMIC DNA]</scope>
    <source>
        <strain evidence="1">PWHHKU_190912</strain>
    </source>
</reference>
<dbReference type="Proteomes" id="UP001148838">
    <property type="component" value="Unassembled WGS sequence"/>
</dbReference>
<accession>A0ABQ8SN69</accession>
<evidence type="ECO:0000313" key="1">
    <source>
        <dbReference type="EMBL" id="KAJ4435226.1"/>
    </source>
</evidence>
<organism evidence="1 2">
    <name type="scientific">Periplaneta americana</name>
    <name type="common">American cockroach</name>
    <name type="synonym">Blatta americana</name>
    <dbReference type="NCBI Taxonomy" id="6978"/>
    <lineage>
        <taxon>Eukaryota</taxon>
        <taxon>Metazoa</taxon>
        <taxon>Ecdysozoa</taxon>
        <taxon>Arthropoda</taxon>
        <taxon>Hexapoda</taxon>
        <taxon>Insecta</taxon>
        <taxon>Pterygota</taxon>
        <taxon>Neoptera</taxon>
        <taxon>Polyneoptera</taxon>
        <taxon>Dictyoptera</taxon>
        <taxon>Blattodea</taxon>
        <taxon>Blattoidea</taxon>
        <taxon>Blattidae</taxon>
        <taxon>Blattinae</taxon>
        <taxon>Periplaneta</taxon>
    </lineage>
</organism>
<gene>
    <name evidence="1" type="ORF">ANN_23804</name>
</gene>
<keyword evidence="2" id="KW-1185">Reference proteome</keyword>
<evidence type="ECO:0000313" key="2">
    <source>
        <dbReference type="Proteomes" id="UP001148838"/>
    </source>
</evidence>
<protein>
    <submittedName>
        <fullName evidence="1">Uncharacterized protein</fullName>
    </submittedName>
</protein>
<dbReference type="EMBL" id="JAJSOF020000025">
    <property type="protein sequence ID" value="KAJ4435226.1"/>
    <property type="molecule type" value="Genomic_DNA"/>
</dbReference>
<comment type="caution">
    <text evidence="1">The sequence shown here is derived from an EMBL/GenBank/DDBJ whole genome shotgun (WGS) entry which is preliminary data.</text>
</comment>